<evidence type="ECO:0000256" key="1">
    <source>
        <dbReference type="ARBA" id="ARBA00004514"/>
    </source>
</evidence>
<evidence type="ECO:0008006" key="11">
    <source>
        <dbReference type="Google" id="ProtNLM"/>
    </source>
</evidence>
<dbReference type="Gene3D" id="2.60.34.10">
    <property type="entry name" value="Substrate Binding Domain Of DNAk, Chain A, domain 1"/>
    <property type="match status" value="1"/>
</dbReference>
<evidence type="ECO:0000256" key="6">
    <source>
        <dbReference type="ARBA" id="ARBA00023186"/>
    </source>
</evidence>
<dbReference type="FunFam" id="3.30.30.30:FF:000008">
    <property type="entry name" value="heat shock 70 kDa protein 14"/>
    <property type="match status" value="1"/>
</dbReference>
<keyword evidence="8" id="KW-0472">Membrane</keyword>
<evidence type="ECO:0000256" key="7">
    <source>
        <dbReference type="RuleBase" id="RU003322"/>
    </source>
</evidence>
<dbReference type="CDD" id="cd10238">
    <property type="entry name" value="ASKHA_NBD_HSP70_HSPA14"/>
    <property type="match status" value="1"/>
</dbReference>
<evidence type="ECO:0000256" key="3">
    <source>
        <dbReference type="ARBA" id="ARBA00022490"/>
    </source>
</evidence>
<keyword evidence="8" id="KW-1133">Transmembrane helix</keyword>
<keyword evidence="8" id="KW-0812">Transmembrane</keyword>
<comment type="subcellular location">
    <subcellularLocation>
        <location evidence="1">Cytoplasm</location>
        <location evidence="1">Cytosol</location>
    </subcellularLocation>
</comment>
<dbReference type="OMA" id="DQVLMDH"/>
<reference evidence="9 10" key="1">
    <citation type="journal article" date="2018" name="Nat. Ecol. Evol.">
        <title>Shark genomes provide insights into elasmobranch evolution and the origin of vertebrates.</title>
        <authorList>
            <person name="Hara Y"/>
            <person name="Yamaguchi K"/>
            <person name="Onimaru K"/>
            <person name="Kadota M"/>
            <person name="Koyanagi M"/>
            <person name="Keeley SD"/>
            <person name="Tatsumi K"/>
            <person name="Tanaka K"/>
            <person name="Motone F"/>
            <person name="Kageyama Y"/>
            <person name="Nozu R"/>
            <person name="Adachi N"/>
            <person name="Nishimura O"/>
            <person name="Nakagawa R"/>
            <person name="Tanegashima C"/>
            <person name="Kiyatake I"/>
            <person name="Matsumoto R"/>
            <person name="Murakumo K"/>
            <person name="Nishida K"/>
            <person name="Terakita A"/>
            <person name="Kuratani S"/>
            <person name="Sato K"/>
            <person name="Hyodo S Kuraku.S."/>
        </authorList>
    </citation>
    <scope>NUCLEOTIDE SEQUENCE [LARGE SCALE GENOMIC DNA]</scope>
</reference>
<evidence type="ECO:0000256" key="5">
    <source>
        <dbReference type="ARBA" id="ARBA00022840"/>
    </source>
</evidence>
<dbReference type="GO" id="GO:0005829">
    <property type="term" value="C:cytosol"/>
    <property type="evidence" value="ECO:0007669"/>
    <property type="project" value="UniProtKB-SubCell"/>
</dbReference>
<dbReference type="FunFam" id="3.90.640.10:FF:000010">
    <property type="entry name" value="heat shock 70 kDa protein 14"/>
    <property type="match status" value="1"/>
</dbReference>
<proteinExistence type="inferred from homology"/>
<dbReference type="Proteomes" id="UP000288216">
    <property type="component" value="Unassembled WGS sequence"/>
</dbReference>
<keyword evidence="6" id="KW-0143">Chaperone</keyword>
<organism evidence="9 10">
    <name type="scientific">Scyliorhinus torazame</name>
    <name type="common">Cloudy catshark</name>
    <name type="synonym">Catulus torazame</name>
    <dbReference type="NCBI Taxonomy" id="75743"/>
    <lineage>
        <taxon>Eukaryota</taxon>
        <taxon>Metazoa</taxon>
        <taxon>Chordata</taxon>
        <taxon>Craniata</taxon>
        <taxon>Vertebrata</taxon>
        <taxon>Chondrichthyes</taxon>
        <taxon>Elasmobranchii</taxon>
        <taxon>Galeomorphii</taxon>
        <taxon>Galeoidea</taxon>
        <taxon>Carcharhiniformes</taxon>
        <taxon>Scyliorhinidae</taxon>
        <taxon>Scyliorhinus</taxon>
    </lineage>
</organism>
<dbReference type="FunFam" id="3.30.420.40:FF:000433">
    <property type="entry name" value="Heat shock protein family A (Hsp70) member 14"/>
    <property type="match status" value="1"/>
</dbReference>
<evidence type="ECO:0000256" key="8">
    <source>
        <dbReference type="SAM" id="Phobius"/>
    </source>
</evidence>
<dbReference type="FunFam" id="2.60.34.10:FF:000013">
    <property type="entry name" value="Heat shock 70 kDa protein 14"/>
    <property type="match status" value="1"/>
</dbReference>
<dbReference type="EMBL" id="BFAA01003861">
    <property type="protein sequence ID" value="GCB62063.1"/>
    <property type="molecule type" value="Genomic_DNA"/>
</dbReference>
<dbReference type="GO" id="GO:0140662">
    <property type="term" value="F:ATP-dependent protein folding chaperone"/>
    <property type="evidence" value="ECO:0007669"/>
    <property type="project" value="InterPro"/>
</dbReference>
<keyword evidence="3" id="KW-0963">Cytoplasm</keyword>
<name>A0A401NMF9_SCYTO</name>
<dbReference type="GO" id="GO:0005524">
    <property type="term" value="F:ATP binding"/>
    <property type="evidence" value="ECO:0007669"/>
    <property type="project" value="UniProtKB-KW"/>
</dbReference>
<dbReference type="InterPro" id="IPR042049">
    <property type="entry name" value="HSPA14_NBD"/>
</dbReference>
<dbReference type="Pfam" id="PF00012">
    <property type="entry name" value="HSP70"/>
    <property type="match status" value="1"/>
</dbReference>
<dbReference type="OrthoDB" id="29851at2759"/>
<comment type="caution">
    <text evidence="9">The sequence shown here is derived from an EMBL/GenBank/DDBJ whole genome shotgun (WGS) entry which is preliminary data.</text>
</comment>
<dbReference type="Gene3D" id="3.90.640.10">
    <property type="entry name" value="Actin, Chain A, domain 4"/>
    <property type="match status" value="1"/>
</dbReference>
<dbReference type="Gene3D" id="3.30.420.40">
    <property type="match status" value="2"/>
</dbReference>
<dbReference type="SUPFAM" id="SSF53067">
    <property type="entry name" value="Actin-like ATPase domain"/>
    <property type="match status" value="2"/>
</dbReference>
<keyword evidence="5 7" id="KW-0067">ATP-binding</keyword>
<feature type="transmembrane region" description="Helical" evidence="8">
    <location>
        <begin position="21"/>
        <end position="43"/>
    </location>
</feature>
<keyword evidence="10" id="KW-1185">Reference proteome</keyword>
<evidence type="ECO:0000313" key="9">
    <source>
        <dbReference type="EMBL" id="GCB62063.1"/>
    </source>
</evidence>
<dbReference type="PRINTS" id="PR00301">
    <property type="entry name" value="HEATSHOCK70"/>
</dbReference>
<accession>A0A401NMF9</accession>
<sequence>MPIGQATLRTAPIGQFPRHAHWSAAVTLGGCLVITMAAIGVHLGGTCSCVAVYKDGRADVVANDAGDRVTPAVVAYRENEKIVGLAAKHGRIRNASNTILKVKQILGRRFDDPQVQKHMAESKCSVIDKDGKPRYEIDTGEELKIVPPEEVMKLIFEKTKETAQSALGSDVNDVVITVPLDFGKNQKNVLRQAAQAAGFNVLRLIHEPAAALLAFGVGQESPAEKSNALVYKLGGSSLSVTIAEVNSGMYRVLASHTNDSIGGECFTDALAQYLASEFQRLLRHDIKNNARAMMKLVNSAEVAKHTLSTLESSNCFVDSLHEGLDFDCSVSRARFESVCSALFNQSVQPIRKLVEEAGLSSSDISKVVLCGGSARIPKLQQMIRDLFPDVDLLNSIPADEVIAVGAAIEAALLLGKENSSLEEASVIVECSARNILAKESNESGSDTYKVVFPSGTPLPARKHHAFQAPGNASSVCLELYESGEKGCEQERNKLAQIVLRDLQLKEGSNHDILSVLTMKRDGSLHVTCTEQGTGISEAVTIDVVL</sequence>
<dbReference type="InterPro" id="IPR013126">
    <property type="entry name" value="Hsp_70_fam"/>
</dbReference>
<dbReference type="STRING" id="75743.A0A401NMF9"/>
<dbReference type="PANTHER" id="PTHR19375">
    <property type="entry name" value="HEAT SHOCK PROTEIN 70KDA"/>
    <property type="match status" value="1"/>
</dbReference>
<dbReference type="SUPFAM" id="SSF100920">
    <property type="entry name" value="Heat shock protein 70kD (HSP70), peptide-binding domain"/>
    <property type="match status" value="1"/>
</dbReference>
<dbReference type="Gene3D" id="3.30.30.30">
    <property type="match status" value="1"/>
</dbReference>
<evidence type="ECO:0000313" key="10">
    <source>
        <dbReference type="Proteomes" id="UP000288216"/>
    </source>
</evidence>
<evidence type="ECO:0000256" key="2">
    <source>
        <dbReference type="ARBA" id="ARBA00007381"/>
    </source>
</evidence>
<dbReference type="FunFam" id="3.30.420.40:FF:000171">
    <property type="entry name" value="Heat shock 70 kDa protein 4"/>
    <property type="match status" value="1"/>
</dbReference>
<protein>
    <recommendedName>
        <fullName evidence="11">Heat shock 70 kDa protein 14</fullName>
    </recommendedName>
</protein>
<comment type="similarity">
    <text evidence="2 7">Belongs to the heat shock protein 70 family.</text>
</comment>
<dbReference type="InterPro" id="IPR029047">
    <property type="entry name" value="HSP70_peptide-bd_sf"/>
</dbReference>
<dbReference type="AlphaFoldDB" id="A0A401NMF9"/>
<evidence type="ECO:0000256" key="4">
    <source>
        <dbReference type="ARBA" id="ARBA00022741"/>
    </source>
</evidence>
<gene>
    <name evidence="9" type="ORF">scyTo_0009458</name>
</gene>
<keyword evidence="4 7" id="KW-0547">Nucleotide-binding</keyword>
<dbReference type="InterPro" id="IPR043129">
    <property type="entry name" value="ATPase_NBD"/>
</dbReference>